<dbReference type="GO" id="GO:0005524">
    <property type="term" value="F:ATP binding"/>
    <property type="evidence" value="ECO:0007669"/>
    <property type="project" value="UniProtKB-UniRule"/>
</dbReference>
<dbReference type="EMBL" id="CP001839">
    <property type="protein sequence ID" value="ADA67737.1"/>
    <property type="molecule type" value="Genomic_DNA"/>
</dbReference>
<dbReference type="EC" id="2.7.4.9" evidence="2 11"/>
<evidence type="ECO:0000256" key="10">
    <source>
        <dbReference type="ARBA" id="ARBA00057735"/>
    </source>
</evidence>
<organism evidence="13 14">
    <name type="scientific">Thermotoga petrophila (strain ATCC BAA-489 / DSM 13996 / JCM 10882 / RKU-10)</name>
    <name type="common">Thermotoga naphthophila</name>
    <dbReference type="NCBI Taxonomy" id="590168"/>
    <lineage>
        <taxon>Bacteria</taxon>
        <taxon>Thermotogati</taxon>
        <taxon>Thermotogota</taxon>
        <taxon>Thermotogae</taxon>
        <taxon>Thermotogales</taxon>
        <taxon>Thermotogaceae</taxon>
        <taxon>Thermotoga</taxon>
    </lineage>
</organism>
<dbReference type="HOGENOM" id="CLU_049131_0_2_0"/>
<evidence type="ECO:0000313" key="14">
    <source>
        <dbReference type="Proteomes" id="UP000000940"/>
    </source>
</evidence>
<dbReference type="PANTHER" id="PTHR10344">
    <property type="entry name" value="THYMIDYLATE KINASE"/>
    <property type="match status" value="1"/>
</dbReference>
<evidence type="ECO:0000256" key="8">
    <source>
        <dbReference type="ARBA" id="ARBA00022840"/>
    </source>
</evidence>
<accession>D2C4T3</accession>
<dbReference type="InterPro" id="IPR039430">
    <property type="entry name" value="Thymidylate_kin-like_dom"/>
</dbReference>
<dbReference type="PANTHER" id="PTHR10344:SF4">
    <property type="entry name" value="UMP-CMP KINASE 2, MITOCHONDRIAL"/>
    <property type="match status" value="1"/>
</dbReference>
<dbReference type="AlphaFoldDB" id="D2C4T3"/>
<evidence type="ECO:0000313" key="13">
    <source>
        <dbReference type="EMBL" id="ADA67737.1"/>
    </source>
</evidence>
<dbReference type="GO" id="GO:0006235">
    <property type="term" value="P:dTTP biosynthetic process"/>
    <property type="evidence" value="ECO:0007669"/>
    <property type="project" value="UniProtKB-UniRule"/>
</dbReference>
<dbReference type="KEGG" id="tnp:Tnap_1666"/>
<comment type="catalytic activity">
    <reaction evidence="9 11">
        <text>dTMP + ATP = dTDP + ADP</text>
        <dbReference type="Rhea" id="RHEA:13517"/>
        <dbReference type="ChEBI" id="CHEBI:30616"/>
        <dbReference type="ChEBI" id="CHEBI:58369"/>
        <dbReference type="ChEBI" id="CHEBI:63528"/>
        <dbReference type="ChEBI" id="CHEBI:456216"/>
        <dbReference type="EC" id="2.7.4.9"/>
    </reaction>
</comment>
<evidence type="ECO:0000256" key="4">
    <source>
        <dbReference type="ARBA" id="ARBA00022679"/>
    </source>
</evidence>
<dbReference type="PROSITE" id="PS01331">
    <property type="entry name" value="THYMIDYLATE_KINASE"/>
    <property type="match status" value="1"/>
</dbReference>
<dbReference type="InterPro" id="IPR027417">
    <property type="entry name" value="P-loop_NTPase"/>
</dbReference>
<keyword evidence="6 11" id="KW-0547">Nucleotide-binding</keyword>
<dbReference type="Gene3D" id="3.40.50.300">
    <property type="entry name" value="P-loop containing nucleotide triphosphate hydrolases"/>
    <property type="match status" value="1"/>
</dbReference>
<name>D2C4T3_THEP2</name>
<dbReference type="CDD" id="cd01672">
    <property type="entry name" value="TMPK"/>
    <property type="match status" value="1"/>
</dbReference>
<feature type="domain" description="Thymidylate kinase-like" evidence="12">
    <location>
        <begin position="5"/>
        <end position="185"/>
    </location>
</feature>
<dbReference type="FunFam" id="3.40.50.300:FF:000225">
    <property type="entry name" value="Thymidylate kinase"/>
    <property type="match status" value="1"/>
</dbReference>
<dbReference type="InterPro" id="IPR018094">
    <property type="entry name" value="Thymidylate_kinase"/>
</dbReference>
<dbReference type="GO" id="GO:0006227">
    <property type="term" value="P:dUDP biosynthetic process"/>
    <property type="evidence" value="ECO:0007669"/>
    <property type="project" value="TreeGrafter"/>
</dbReference>
<evidence type="ECO:0000256" key="5">
    <source>
        <dbReference type="ARBA" id="ARBA00022727"/>
    </source>
</evidence>
<feature type="binding site" evidence="11">
    <location>
        <begin position="7"/>
        <end position="14"/>
    </location>
    <ligand>
        <name>ATP</name>
        <dbReference type="ChEBI" id="CHEBI:30616"/>
    </ligand>
</feature>
<dbReference type="HAMAP" id="MF_00165">
    <property type="entry name" value="Thymidylate_kinase"/>
    <property type="match status" value="1"/>
</dbReference>
<dbReference type="NCBIfam" id="TIGR00041">
    <property type="entry name" value="DTMP_kinase"/>
    <property type="match status" value="1"/>
</dbReference>
<sequence length="197" mass="22967">MFITFEGIDGSGKSTQIKLLARYLEKRGKRVILKREPGGTETGEKIRKLLLKEEMTPKAELFLFLASRNLLVMEIKRYLSEGYVVLLDRYTDSSVAYQGFGRNLGKEIVEKLNDFATDGLVPDLTFYIDVDVETALNRKGELNRFEKREFLERVREGYLVLAKEHPERIVVLDGKRSIEEIHRDVVREVERRWKLDV</sequence>
<dbReference type="GO" id="GO:0005829">
    <property type="term" value="C:cytosol"/>
    <property type="evidence" value="ECO:0007669"/>
    <property type="project" value="TreeGrafter"/>
</dbReference>
<dbReference type="RefSeq" id="WP_012896592.1">
    <property type="nucleotide sequence ID" value="NC_013642.1"/>
</dbReference>
<dbReference type="Pfam" id="PF02223">
    <property type="entry name" value="Thymidylate_kin"/>
    <property type="match status" value="1"/>
</dbReference>
<evidence type="ECO:0000259" key="12">
    <source>
        <dbReference type="Pfam" id="PF02223"/>
    </source>
</evidence>
<keyword evidence="7 11" id="KW-0418">Kinase</keyword>
<keyword evidence="8 11" id="KW-0067">ATP-binding</keyword>
<proteinExistence type="inferred from homology"/>
<dbReference type="GO" id="GO:0004798">
    <property type="term" value="F:dTMP kinase activity"/>
    <property type="evidence" value="ECO:0007669"/>
    <property type="project" value="UniProtKB-UniRule"/>
</dbReference>
<gene>
    <name evidence="11" type="primary">tmk</name>
    <name evidence="13" type="ordered locus">Tnap_1666</name>
</gene>
<evidence type="ECO:0000256" key="2">
    <source>
        <dbReference type="ARBA" id="ARBA00012980"/>
    </source>
</evidence>
<dbReference type="InterPro" id="IPR018095">
    <property type="entry name" value="Thymidylate_kin_CS"/>
</dbReference>
<reference evidence="13 14" key="1">
    <citation type="submission" date="2009-12" db="EMBL/GenBank/DDBJ databases">
        <title>Complete sequence of Thermotoga petrophila RKU-1.</title>
        <authorList>
            <consortium name="US DOE Joint Genome Institute"/>
            <person name="Lucas S."/>
            <person name="Copeland A."/>
            <person name="Lapidus A."/>
            <person name="Glavina del Rio T."/>
            <person name="Dalin E."/>
            <person name="Tice H."/>
            <person name="Bruce D."/>
            <person name="Goodwin L."/>
            <person name="Pitluck S."/>
            <person name="Munk A.C."/>
            <person name="Brettin T."/>
            <person name="Detter J.C."/>
            <person name="Han C."/>
            <person name="Tapia R."/>
            <person name="Larimer F."/>
            <person name="Land M."/>
            <person name="Hauser L."/>
            <person name="Kyrpides N."/>
            <person name="Mikhailova N."/>
            <person name="Nelson K.E."/>
            <person name="Gogarten J.P."/>
            <person name="Noll K.M."/>
        </authorList>
    </citation>
    <scope>NUCLEOTIDE SEQUENCE [LARGE SCALE GENOMIC DNA]</scope>
    <source>
        <strain evidence="14">ATCC BAA-489 / DSM 13996 / JCM 10882 / RKU-10</strain>
    </source>
</reference>
<protein>
    <recommendedName>
        <fullName evidence="3 11">Thymidylate kinase</fullName>
        <ecNumber evidence="2 11">2.7.4.9</ecNumber>
    </recommendedName>
    <alternativeName>
        <fullName evidence="11">dTMP kinase</fullName>
    </alternativeName>
</protein>
<keyword evidence="4 11" id="KW-0808">Transferase</keyword>
<keyword evidence="14" id="KW-1185">Reference proteome</keyword>
<evidence type="ECO:0000256" key="9">
    <source>
        <dbReference type="ARBA" id="ARBA00048743"/>
    </source>
</evidence>
<dbReference type="SUPFAM" id="SSF52540">
    <property type="entry name" value="P-loop containing nucleoside triphosphate hydrolases"/>
    <property type="match status" value="1"/>
</dbReference>
<evidence type="ECO:0000256" key="3">
    <source>
        <dbReference type="ARBA" id="ARBA00017144"/>
    </source>
</evidence>
<dbReference type="GO" id="GO:0006233">
    <property type="term" value="P:dTDP biosynthetic process"/>
    <property type="evidence" value="ECO:0007669"/>
    <property type="project" value="InterPro"/>
</dbReference>
<evidence type="ECO:0000256" key="11">
    <source>
        <dbReference type="HAMAP-Rule" id="MF_00165"/>
    </source>
</evidence>
<dbReference type="Proteomes" id="UP000000940">
    <property type="component" value="Chromosome"/>
</dbReference>
<evidence type="ECO:0000256" key="1">
    <source>
        <dbReference type="ARBA" id="ARBA00009776"/>
    </source>
</evidence>
<keyword evidence="5 11" id="KW-0545">Nucleotide biosynthesis</keyword>
<comment type="function">
    <text evidence="10 11">Phosphorylation of dTMP to form dTDP in both de novo and salvage pathways of dTTP synthesis.</text>
</comment>
<evidence type="ECO:0000256" key="6">
    <source>
        <dbReference type="ARBA" id="ARBA00022741"/>
    </source>
</evidence>
<evidence type="ECO:0000256" key="7">
    <source>
        <dbReference type="ARBA" id="ARBA00022777"/>
    </source>
</evidence>
<comment type="similarity">
    <text evidence="1 11">Belongs to the thymidylate kinase family.</text>
</comment>